<comment type="similarity">
    <text evidence="2">Belongs to the ROK (NagC/XylR) family.</text>
</comment>
<dbReference type="SUPFAM" id="SSF53067">
    <property type="entry name" value="Actin-like ATPase domain"/>
    <property type="match status" value="1"/>
</dbReference>
<dbReference type="Gene3D" id="3.30.420.40">
    <property type="match status" value="2"/>
</dbReference>
<evidence type="ECO:0000313" key="4">
    <source>
        <dbReference type="EMBL" id="OTN77470.1"/>
    </source>
</evidence>
<dbReference type="PANTHER" id="PTHR18964">
    <property type="entry name" value="ROK (REPRESSOR, ORF, KINASE) FAMILY"/>
    <property type="match status" value="1"/>
</dbReference>
<evidence type="ECO:0000256" key="3">
    <source>
        <dbReference type="ARBA" id="ARBA00022629"/>
    </source>
</evidence>
<dbReference type="InterPro" id="IPR043129">
    <property type="entry name" value="ATPase_NBD"/>
</dbReference>
<dbReference type="RefSeq" id="WP_086275492.1">
    <property type="nucleotide sequence ID" value="NZ_NGKU01000001.1"/>
</dbReference>
<dbReference type="AlphaFoldDB" id="A0A242A9A5"/>
<dbReference type="PANTHER" id="PTHR18964:SF149">
    <property type="entry name" value="BIFUNCTIONAL UDP-N-ACETYLGLUCOSAMINE 2-EPIMERASE_N-ACETYLMANNOSAMINE KINASE"/>
    <property type="match status" value="1"/>
</dbReference>
<dbReference type="Pfam" id="PF00480">
    <property type="entry name" value="ROK"/>
    <property type="match status" value="1"/>
</dbReference>
<dbReference type="CDD" id="cd24077">
    <property type="entry name" value="ASKHA_ATPase_ROK_SaXylR-like"/>
    <property type="match status" value="1"/>
</dbReference>
<dbReference type="STRING" id="1834191.A5886_002570"/>
<comment type="caution">
    <text evidence="4">The sequence shown here is derived from an EMBL/GenBank/DDBJ whole genome shotgun (WGS) entry which is preliminary data.</text>
</comment>
<dbReference type="GO" id="GO:0042732">
    <property type="term" value="P:D-xylose metabolic process"/>
    <property type="evidence" value="ECO:0007669"/>
    <property type="project" value="UniProtKB-KW"/>
</dbReference>
<gene>
    <name evidence="4" type="ORF">A5886_002570</name>
</gene>
<dbReference type="Proteomes" id="UP000195043">
    <property type="component" value="Unassembled WGS sequence"/>
</dbReference>
<dbReference type="InterPro" id="IPR049874">
    <property type="entry name" value="ROK_cs"/>
</dbReference>
<protein>
    <recommendedName>
        <fullName evidence="6">HTH marR-type domain-containing protein</fullName>
    </recommendedName>
</protein>
<name>A0A242A9A5_9ENTE</name>
<dbReference type="InterPro" id="IPR036390">
    <property type="entry name" value="WH_DNA-bd_sf"/>
</dbReference>
<comment type="function">
    <text evidence="1">Transcriptional repressor of xylose-utilizing enzymes.</text>
</comment>
<dbReference type="InterPro" id="IPR036388">
    <property type="entry name" value="WH-like_DNA-bd_sf"/>
</dbReference>
<evidence type="ECO:0000256" key="1">
    <source>
        <dbReference type="ARBA" id="ARBA00002486"/>
    </source>
</evidence>
<proteinExistence type="inferred from homology"/>
<dbReference type="OrthoDB" id="9796533at2"/>
<keyword evidence="5" id="KW-1185">Reference proteome</keyword>
<accession>A0A242A9A5</accession>
<dbReference type="SUPFAM" id="SSF46785">
    <property type="entry name" value="Winged helix' DNA-binding domain"/>
    <property type="match status" value="1"/>
</dbReference>
<reference evidence="4 5" key="1">
    <citation type="submission" date="2017-05" db="EMBL/GenBank/DDBJ databases">
        <title>The Genome Sequence of Enterococcus sp. 8G7_MSG3316.</title>
        <authorList>
            <consortium name="The Broad Institute Genomics Platform"/>
            <consortium name="The Broad Institute Genomic Center for Infectious Diseases"/>
            <person name="Earl A."/>
            <person name="Manson A."/>
            <person name="Schwartman J."/>
            <person name="Gilmore M."/>
            <person name="Abouelleil A."/>
            <person name="Cao P."/>
            <person name="Chapman S."/>
            <person name="Cusick C."/>
            <person name="Shea T."/>
            <person name="Young S."/>
            <person name="Neafsey D."/>
            <person name="Nusbaum C."/>
            <person name="Birren B."/>
        </authorList>
    </citation>
    <scope>NUCLEOTIDE SEQUENCE [LARGE SCALE GENOMIC DNA]</scope>
    <source>
        <strain evidence="4 5">8G7_MSG3316</strain>
    </source>
</reference>
<sequence>MIINKMGIREQNEAAVLKTIIDNELVSRAEVSNLTNLNKASVSQITKKLIETDFVREVGIGDSTSIGGRKPIQLQFNHLSSLAVTFDIGYNYVRGMLSYINGEMIASANHSNELITKENVLATIDAMMKKFWSQMPKTPHGLVGICLAIHGIVHNRTIAFTPYYDLENFDLITPLSQKYNTDVYIENEANLTALGEYCFSSDSVNLLSVSVHSGIGVGIVVNGQLQTGTHGMAGEVGHSTLFPHGNLCPCGNRGCLEQYASNKVLFDTYGQYTKTNVVNSDIFAEAYHAGEKAAIELARQNVEFLSIGLNNVITFSDPEEVYINSSVYRKIPSLLIALQQKLTSQFTKNAKIKNSPLGDQAPLFGGTVLVAKHFLNINDLRFTSIDLSKAIH</sequence>
<dbReference type="Gene3D" id="1.10.10.10">
    <property type="entry name" value="Winged helix-like DNA-binding domain superfamily/Winged helix DNA-binding domain"/>
    <property type="match status" value="1"/>
</dbReference>
<keyword evidence="3" id="KW-0859">Xylose metabolism</keyword>
<dbReference type="EMBL" id="NGKU01000001">
    <property type="protein sequence ID" value="OTN77470.1"/>
    <property type="molecule type" value="Genomic_DNA"/>
</dbReference>
<evidence type="ECO:0000313" key="5">
    <source>
        <dbReference type="Proteomes" id="UP000195043"/>
    </source>
</evidence>
<dbReference type="InterPro" id="IPR000600">
    <property type="entry name" value="ROK"/>
</dbReference>
<dbReference type="PROSITE" id="PS01125">
    <property type="entry name" value="ROK"/>
    <property type="match status" value="1"/>
</dbReference>
<organism evidence="4 5">
    <name type="scientific">Candidatus Enterococcus testudinis</name>
    <dbReference type="NCBI Taxonomy" id="1834191"/>
    <lineage>
        <taxon>Bacteria</taxon>
        <taxon>Bacillati</taxon>
        <taxon>Bacillota</taxon>
        <taxon>Bacilli</taxon>
        <taxon>Lactobacillales</taxon>
        <taxon>Enterococcaceae</taxon>
        <taxon>Enterococcus</taxon>
    </lineage>
</organism>
<keyword evidence="3" id="KW-0119">Carbohydrate metabolism</keyword>
<evidence type="ECO:0000256" key="2">
    <source>
        <dbReference type="ARBA" id="ARBA00006479"/>
    </source>
</evidence>
<evidence type="ECO:0008006" key="6">
    <source>
        <dbReference type="Google" id="ProtNLM"/>
    </source>
</evidence>